<dbReference type="InterPro" id="IPR001845">
    <property type="entry name" value="HTH_ArsR_DNA-bd_dom"/>
</dbReference>
<dbReference type="GeneID" id="85195654"/>
<dbReference type="Pfam" id="PF01022">
    <property type="entry name" value="HTH_5"/>
    <property type="match status" value="1"/>
</dbReference>
<sequence length="258" mass="29793">MTTELIGTLFLSEKRKNLMISLLSGPMSIEEIKDELNVTTSAIMTQIKILMDQGLVVYEGNVYSLTVMGMVISQKMIPLLETLDVYSTNQKYWTDHKPAFPAALLSRLGELRNCVLVEPELSRLYELPLKFEENLLKSKHVRDVSSFFSPVYHSTYMELVRKGVEIDIILPPIAIERFRTDYGALLDEYLSYKNARIYVYEKPIEIASAVVTDHFFSVSLFNNDNIYHNHSLMSFENSSVLWGEDLFKYYLDKSEKIE</sequence>
<protein>
    <recommendedName>
        <fullName evidence="5">ArsR family transcriptional regulator</fullName>
    </recommendedName>
</protein>
<name>A0AA96V9B2_9EURY</name>
<gene>
    <name evidence="3" type="ORF">MmiHf6_10910</name>
</gene>
<dbReference type="EMBL" id="CP131059">
    <property type="protein sequence ID" value="WNY23776.1"/>
    <property type="molecule type" value="Genomic_DNA"/>
</dbReference>
<dbReference type="InterPro" id="IPR016490">
    <property type="entry name" value="Tscrpt_reg_HTH_AF0396-typ3"/>
</dbReference>
<proteinExistence type="predicted"/>
<feature type="domain" description="HTH arsR-type" evidence="1">
    <location>
        <begin position="13"/>
        <end position="56"/>
    </location>
</feature>
<evidence type="ECO:0000313" key="4">
    <source>
        <dbReference type="Proteomes" id="UP001302978"/>
    </source>
</evidence>
<organism evidence="3 4">
    <name type="scientific">Methanimicrococcus hongohii</name>
    <dbReference type="NCBI Taxonomy" id="3028295"/>
    <lineage>
        <taxon>Archaea</taxon>
        <taxon>Methanobacteriati</taxon>
        <taxon>Methanobacteriota</taxon>
        <taxon>Stenosarchaea group</taxon>
        <taxon>Methanomicrobia</taxon>
        <taxon>Methanosarcinales</taxon>
        <taxon>Methanosarcinaceae</taxon>
        <taxon>Methanimicrococcus</taxon>
    </lineage>
</organism>
<dbReference type="PIRSF" id="PIRSF006692">
    <property type="entry name" value="TF_HTH_AF0396_prd"/>
    <property type="match status" value="1"/>
</dbReference>
<keyword evidence="4" id="KW-1185">Reference proteome</keyword>
<dbReference type="SUPFAM" id="SSF46785">
    <property type="entry name" value="Winged helix' DNA-binding domain"/>
    <property type="match status" value="1"/>
</dbReference>
<dbReference type="InterPro" id="IPR011991">
    <property type="entry name" value="ArsR-like_HTH"/>
</dbReference>
<evidence type="ECO:0008006" key="5">
    <source>
        <dbReference type="Google" id="ProtNLM"/>
    </source>
</evidence>
<accession>A0AA96V9B2</accession>
<evidence type="ECO:0000259" key="2">
    <source>
        <dbReference type="Pfam" id="PF08350"/>
    </source>
</evidence>
<dbReference type="CDD" id="cd00090">
    <property type="entry name" value="HTH_ARSR"/>
    <property type="match status" value="1"/>
</dbReference>
<dbReference type="Pfam" id="PF08350">
    <property type="entry name" value="FilR1_middle"/>
    <property type="match status" value="1"/>
</dbReference>
<dbReference type="InterPro" id="IPR013561">
    <property type="entry name" value="FilR1_middle_dom"/>
</dbReference>
<evidence type="ECO:0000259" key="1">
    <source>
        <dbReference type="Pfam" id="PF01022"/>
    </source>
</evidence>
<dbReference type="InterPro" id="IPR036388">
    <property type="entry name" value="WH-like_DNA-bd_sf"/>
</dbReference>
<reference evidence="3 4" key="1">
    <citation type="submission" date="2023-07" db="EMBL/GenBank/DDBJ databases">
        <title>Closed genoem sequence of Methanomicrococcus sp. Hf6.</title>
        <authorList>
            <person name="Poehlein A."/>
            <person name="Protasov E."/>
            <person name="Platt K."/>
            <person name="Reeh H."/>
            <person name="Daniel R."/>
            <person name="Brune A."/>
        </authorList>
    </citation>
    <scope>NUCLEOTIDE SEQUENCE [LARGE SCALE GENOMIC DNA]</scope>
    <source>
        <strain evidence="3 4">Hf6</strain>
    </source>
</reference>
<dbReference type="KEGG" id="mehf:MmiHf6_10910"/>
<dbReference type="InterPro" id="IPR036390">
    <property type="entry name" value="WH_DNA-bd_sf"/>
</dbReference>
<evidence type="ECO:0000313" key="3">
    <source>
        <dbReference type="EMBL" id="WNY23776.1"/>
    </source>
</evidence>
<dbReference type="Proteomes" id="UP001302978">
    <property type="component" value="Chromosome"/>
</dbReference>
<dbReference type="AlphaFoldDB" id="A0AA96V9B2"/>
<feature type="domain" description="Methanogenesis regulatory protein FilR1 middle" evidence="2">
    <location>
        <begin position="125"/>
        <end position="252"/>
    </location>
</feature>
<dbReference type="RefSeq" id="WP_316556931.1">
    <property type="nucleotide sequence ID" value="NZ_CP131059.1"/>
</dbReference>
<dbReference type="Gene3D" id="1.10.10.10">
    <property type="entry name" value="Winged helix-like DNA-binding domain superfamily/Winged helix DNA-binding domain"/>
    <property type="match status" value="1"/>
</dbReference>
<dbReference type="GO" id="GO:0003700">
    <property type="term" value="F:DNA-binding transcription factor activity"/>
    <property type="evidence" value="ECO:0007669"/>
    <property type="project" value="InterPro"/>
</dbReference>